<dbReference type="CDD" id="cd05389">
    <property type="entry name" value="CobQ_N"/>
    <property type="match status" value="1"/>
</dbReference>
<sequence>MAKALMIVGSMSSVGKSTLVAGLCRIFSNRGYKVAPFKAQNMSTFLVSCESGTFISTAQYLQALAARQRPSPMMNPIILKPLGNMRSEVYVLGKPRCVASLISYKSMKQELWEVVKRALDQLLENYEIVILEGAGSPVELNLKDGDIVNMQVAKYTRAPTFIVGDIERGGIFAQLLGTYWLMSKDEKRLVKGLVVNKFKGDVSLFSEGVRILEEQSGLPVLGVVPYFETKLPPEDSLSGNPDQIDDVEDGIFDKIAQVLEGHLDVSKIENILFDS</sequence>
<dbReference type="EMBL" id="DSZY01000014">
    <property type="protein sequence ID" value="HGU40285.1"/>
    <property type="molecule type" value="Genomic_DNA"/>
</dbReference>
<keyword evidence="3 4" id="KW-0315">Glutamine amidotransferase</keyword>
<name>A0A7C4GIY2_9BACT</name>
<organism evidence="6">
    <name type="scientific">Fervidobacterium thailandense</name>
    <dbReference type="NCBI Taxonomy" id="1008305"/>
    <lineage>
        <taxon>Bacteria</taxon>
        <taxon>Thermotogati</taxon>
        <taxon>Thermotogota</taxon>
        <taxon>Thermotogae</taxon>
        <taxon>Thermotogales</taxon>
        <taxon>Fervidobacteriaceae</taxon>
        <taxon>Fervidobacterium</taxon>
    </lineage>
</organism>
<evidence type="ECO:0000256" key="3">
    <source>
        <dbReference type="ARBA" id="ARBA00022962"/>
    </source>
</evidence>
<dbReference type="PANTHER" id="PTHR21343:SF1">
    <property type="entry name" value="COBYRIC ACID SYNTHASE"/>
    <property type="match status" value="1"/>
</dbReference>
<dbReference type="NCBIfam" id="NF001989">
    <property type="entry name" value="PRK00784.1"/>
    <property type="match status" value="1"/>
</dbReference>
<dbReference type="Gene3D" id="3.40.50.300">
    <property type="entry name" value="P-loop containing nucleotide triphosphate hydrolases"/>
    <property type="match status" value="1"/>
</dbReference>
<dbReference type="InterPro" id="IPR002586">
    <property type="entry name" value="CobQ/CobB/MinD/ParA_Nub-bd_dom"/>
</dbReference>
<gene>
    <name evidence="4" type="primary">cobQ</name>
    <name evidence="6" type="ORF">ENT77_03700</name>
</gene>
<dbReference type="Pfam" id="PF01656">
    <property type="entry name" value="CbiA"/>
    <property type="match status" value="1"/>
</dbReference>
<evidence type="ECO:0000256" key="2">
    <source>
        <dbReference type="ARBA" id="ARBA00022573"/>
    </source>
</evidence>
<comment type="similarity">
    <text evidence="4">Belongs to the CobB/CobQ family. CobQ subfamily.</text>
</comment>
<dbReference type="AlphaFoldDB" id="A0A7C4GIY2"/>
<feature type="domain" description="CobQ/CobB/MinD/ParA nucleotide binding" evidence="5">
    <location>
        <begin position="5"/>
        <end position="228"/>
    </location>
</feature>
<evidence type="ECO:0000313" key="6">
    <source>
        <dbReference type="EMBL" id="HGU40285.1"/>
    </source>
</evidence>
<dbReference type="UniPathway" id="UPA00148"/>
<dbReference type="InterPro" id="IPR047045">
    <property type="entry name" value="CobQ_N"/>
</dbReference>
<keyword evidence="2 4" id="KW-0169">Cobalamin biosynthesis</keyword>
<comment type="caution">
    <text evidence="4">Lacks conserved residue(s) required for the propagation of feature annotation.</text>
</comment>
<dbReference type="GO" id="GO:0009236">
    <property type="term" value="P:cobalamin biosynthetic process"/>
    <property type="evidence" value="ECO:0007669"/>
    <property type="project" value="UniProtKB-UniRule"/>
</dbReference>
<evidence type="ECO:0000259" key="5">
    <source>
        <dbReference type="Pfam" id="PF01656"/>
    </source>
</evidence>
<comment type="function">
    <text evidence="4">Catalyzes amidations at positions B, D, E, and G on adenosylcobyrinic A,C-diamide. NH(2) groups are provided by glutamine, and one molecule of ATP is hydrogenolyzed for each amidation.</text>
</comment>
<dbReference type="SUPFAM" id="SSF52540">
    <property type="entry name" value="P-loop containing nucleoside triphosphate hydrolases"/>
    <property type="match status" value="1"/>
</dbReference>
<evidence type="ECO:0000256" key="1">
    <source>
        <dbReference type="ARBA" id="ARBA00004953"/>
    </source>
</evidence>
<dbReference type="HAMAP" id="MF_00028">
    <property type="entry name" value="CobQ"/>
    <property type="match status" value="1"/>
</dbReference>
<dbReference type="InterPro" id="IPR004459">
    <property type="entry name" value="CobQ_synth"/>
</dbReference>
<proteinExistence type="inferred from homology"/>
<evidence type="ECO:0000256" key="4">
    <source>
        <dbReference type="HAMAP-Rule" id="MF_00028"/>
    </source>
</evidence>
<dbReference type="GO" id="GO:0003824">
    <property type="term" value="F:catalytic activity"/>
    <property type="evidence" value="ECO:0007669"/>
    <property type="project" value="InterPro"/>
</dbReference>
<dbReference type="InterPro" id="IPR027417">
    <property type="entry name" value="P-loop_NTPase"/>
</dbReference>
<accession>A0A7C4GIY2</accession>
<dbReference type="GO" id="GO:0015420">
    <property type="term" value="F:ABC-type vitamin B12 transporter activity"/>
    <property type="evidence" value="ECO:0007669"/>
    <property type="project" value="UniProtKB-UniRule"/>
</dbReference>
<comment type="pathway">
    <text evidence="1 4">Cofactor biosynthesis; adenosylcobalamin biosynthesis.</text>
</comment>
<comment type="caution">
    <text evidence="6">The sequence shown here is derived from an EMBL/GenBank/DDBJ whole genome shotgun (WGS) entry which is preliminary data.</text>
</comment>
<reference evidence="6" key="1">
    <citation type="journal article" date="2020" name="mSystems">
        <title>Genome- and Community-Level Interaction Insights into Carbon Utilization and Element Cycling Functions of Hydrothermarchaeota in Hydrothermal Sediment.</title>
        <authorList>
            <person name="Zhou Z."/>
            <person name="Liu Y."/>
            <person name="Xu W."/>
            <person name="Pan J."/>
            <person name="Luo Z.H."/>
            <person name="Li M."/>
        </authorList>
    </citation>
    <scope>NUCLEOTIDE SEQUENCE [LARGE SCALE GENOMIC DNA]</scope>
    <source>
        <strain evidence="6">SpSt-609</strain>
    </source>
</reference>
<dbReference type="PANTHER" id="PTHR21343">
    <property type="entry name" value="DETHIOBIOTIN SYNTHETASE"/>
    <property type="match status" value="1"/>
</dbReference>
<protein>
    <recommendedName>
        <fullName evidence="4">Cobyric acid synthase</fullName>
    </recommendedName>
</protein>